<organism evidence="1 2">
    <name type="scientific">Paenibacillus baimaensis</name>
    <dbReference type="NCBI Taxonomy" id="2982185"/>
    <lineage>
        <taxon>Bacteria</taxon>
        <taxon>Bacillati</taxon>
        <taxon>Bacillota</taxon>
        <taxon>Bacilli</taxon>
        <taxon>Bacillales</taxon>
        <taxon>Paenibacillaceae</taxon>
        <taxon>Paenibacillus</taxon>
    </lineage>
</organism>
<accession>A0ABT2UTL7</accession>
<proteinExistence type="predicted"/>
<evidence type="ECO:0000313" key="2">
    <source>
        <dbReference type="Proteomes" id="UP001652445"/>
    </source>
</evidence>
<comment type="caution">
    <text evidence="1">The sequence shown here is derived from an EMBL/GenBank/DDBJ whole genome shotgun (WGS) entry which is preliminary data.</text>
</comment>
<evidence type="ECO:0008006" key="3">
    <source>
        <dbReference type="Google" id="ProtNLM"/>
    </source>
</evidence>
<keyword evidence="2" id="KW-1185">Reference proteome</keyword>
<gene>
    <name evidence="1" type="ORF">OB236_38340</name>
</gene>
<dbReference type="RefSeq" id="WP_262688682.1">
    <property type="nucleotide sequence ID" value="NZ_JAOQIO010000124.1"/>
</dbReference>
<name>A0ABT2UTL7_9BACL</name>
<dbReference type="EMBL" id="JAOQIO010000124">
    <property type="protein sequence ID" value="MCU6798001.1"/>
    <property type="molecule type" value="Genomic_DNA"/>
</dbReference>
<evidence type="ECO:0000313" key="1">
    <source>
        <dbReference type="EMBL" id="MCU6798001.1"/>
    </source>
</evidence>
<protein>
    <recommendedName>
        <fullName evidence="3">Head-tail adaptor protein</fullName>
    </recommendedName>
</protein>
<dbReference type="Proteomes" id="UP001652445">
    <property type="component" value="Unassembled WGS sequence"/>
</dbReference>
<reference evidence="1 2" key="1">
    <citation type="submission" date="2022-09" db="EMBL/GenBank/DDBJ databases">
        <authorList>
            <person name="Han X.L."/>
            <person name="Wang Q."/>
            <person name="Lu T."/>
        </authorList>
    </citation>
    <scope>NUCLEOTIDE SEQUENCE [LARGE SCALE GENOMIC DNA]</scope>
    <source>
        <strain evidence="1 2">WQ 127069</strain>
    </source>
</reference>
<sequence length="190" mass="21208">MFYDFSHRHTPCTVDGTPDTVILSRDSKSTSFVTKEYLYNATFAPTSTAQGGSLLEVEGNTLIIQTMRPTTEKDRYCSAVKCNVQVEVQRYKQGYDGNDNEIGDSGFPAVQSDVFGFAQAVNARMRQEDLGILATTTHILYIQSIVDVKKPQEAKQPDRIVMNGLPYQVGAIDDLKLPNQYVIQLSEDVR</sequence>